<comment type="caution">
    <text evidence="2">The sequence shown here is derived from an EMBL/GenBank/DDBJ whole genome shotgun (WGS) entry which is preliminary data.</text>
</comment>
<keyword evidence="3" id="KW-1185">Reference proteome</keyword>
<organism evidence="2 3">
    <name type="scientific">Paractinoplanes ferrugineus</name>
    <dbReference type="NCBI Taxonomy" id="113564"/>
    <lineage>
        <taxon>Bacteria</taxon>
        <taxon>Bacillati</taxon>
        <taxon>Actinomycetota</taxon>
        <taxon>Actinomycetes</taxon>
        <taxon>Micromonosporales</taxon>
        <taxon>Micromonosporaceae</taxon>
        <taxon>Paractinoplanes</taxon>
    </lineage>
</organism>
<feature type="transmembrane region" description="Helical" evidence="1">
    <location>
        <begin position="38"/>
        <end position="61"/>
    </location>
</feature>
<keyword evidence="1" id="KW-0812">Transmembrane</keyword>
<accession>A0A919J774</accession>
<evidence type="ECO:0000313" key="3">
    <source>
        <dbReference type="Proteomes" id="UP000598174"/>
    </source>
</evidence>
<proteinExistence type="predicted"/>
<reference evidence="2" key="1">
    <citation type="submission" date="2021-01" db="EMBL/GenBank/DDBJ databases">
        <title>Whole genome shotgun sequence of Actinoplanes ferrugineus NBRC 15555.</title>
        <authorList>
            <person name="Komaki H."/>
            <person name="Tamura T."/>
        </authorList>
    </citation>
    <scope>NUCLEOTIDE SEQUENCE</scope>
    <source>
        <strain evidence="2">NBRC 15555</strain>
    </source>
</reference>
<dbReference type="EMBL" id="BOMM01000065">
    <property type="protein sequence ID" value="GIE15323.1"/>
    <property type="molecule type" value="Genomic_DNA"/>
</dbReference>
<evidence type="ECO:0000256" key="1">
    <source>
        <dbReference type="SAM" id="Phobius"/>
    </source>
</evidence>
<sequence>MSNELKRAFDALSDDAGRGRLETAATVRRRSDRRRAGTAVAGTLAVAVVVAGVVAGSRLLLAGPSGPAPQPAPADSGSTTVVPAPSVAGVTTPPVTTPPVTNAPAGPAVAIPAAIPASAFLQPTDTPGRIKEAPRRLGPGAQPLPDFCADSYDQRAKIGIRATQVLYFTAADSAPGSTPKAGVYEEILVFRGSVAEVFMRSLRDSVRGCPVAGPARNYLRDSLGLGDESVLIERTAPATGDDGEPAADGSLHHLYWAVIRVGDSVAFVSNTGWESISADRADTEHLAARAAARLAAWRG</sequence>
<gene>
    <name evidence="2" type="ORF">Afe05nite_71630</name>
</gene>
<protein>
    <submittedName>
        <fullName evidence="2">Uncharacterized protein</fullName>
    </submittedName>
</protein>
<name>A0A919J774_9ACTN</name>
<keyword evidence="1" id="KW-0472">Membrane</keyword>
<dbReference type="RefSeq" id="WP_203821695.1">
    <property type="nucleotide sequence ID" value="NZ_BAAABP010000006.1"/>
</dbReference>
<evidence type="ECO:0000313" key="2">
    <source>
        <dbReference type="EMBL" id="GIE15323.1"/>
    </source>
</evidence>
<keyword evidence="1" id="KW-1133">Transmembrane helix</keyword>
<dbReference type="AlphaFoldDB" id="A0A919J774"/>
<dbReference type="Proteomes" id="UP000598174">
    <property type="component" value="Unassembled WGS sequence"/>
</dbReference>